<proteinExistence type="predicted"/>
<dbReference type="RefSeq" id="WP_025074807.1">
    <property type="nucleotide sequence ID" value="NZ_FQVD01000015.1"/>
</dbReference>
<name>A0A1M5ABZ3_9BACE</name>
<dbReference type="InterPro" id="IPR005902">
    <property type="entry name" value="HU_DNA-bd_put"/>
</dbReference>
<dbReference type="SUPFAM" id="SSF47729">
    <property type="entry name" value="IHF-like DNA-binding proteins"/>
    <property type="match status" value="1"/>
</dbReference>
<sequence length="215" mass="24435">MARYIMEEMPDIHKTGKKVTYPKFARIENMSTKELAKRIEDVSGFSAGDIEGIFLQASIEMAYLMANGYSVKIDGIGTFTPSLALCEGKEREDAEEGGKHRNAQSIVVGKVNFRVDRTMIRNINSRCHLERAPWKRQGSSQKYTTEQRLALALKYLDNHPFLTVREYRRITGLLQTAATNELRQWAHQPESGIGIDGIGSHRVYIKRNQQDSGDR</sequence>
<dbReference type="InterPro" id="IPR041607">
    <property type="entry name" value="HU-HIG"/>
</dbReference>
<accession>A0A1M5ABZ3</accession>
<keyword evidence="1 3" id="KW-0238">DNA-binding</keyword>
<dbReference type="EMBL" id="FQVD01000015">
    <property type="protein sequence ID" value="SHF27793.1"/>
    <property type="molecule type" value="Genomic_DNA"/>
</dbReference>
<organism evidence="3 4">
    <name type="scientific">Bacteroides faecichinchillae</name>
    <dbReference type="NCBI Taxonomy" id="871325"/>
    <lineage>
        <taxon>Bacteria</taxon>
        <taxon>Pseudomonadati</taxon>
        <taxon>Bacteroidota</taxon>
        <taxon>Bacteroidia</taxon>
        <taxon>Bacteroidales</taxon>
        <taxon>Bacteroidaceae</taxon>
        <taxon>Bacteroides</taxon>
    </lineage>
</organism>
<evidence type="ECO:0000313" key="4">
    <source>
        <dbReference type="Proteomes" id="UP000184436"/>
    </source>
</evidence>
<feature type="domain" description="HU" evidence="2">
    <location>
        <begin position="2"/>
        <end position="131"/>
    </location>
</feature>
<dbReference type="GO" id="GO:0003677">
    <property type="term" value="F:DNA binding"/>
    <property type="evidence" value="ECO:0007669"/>
    <property type="project" value="UniProtKB-KW"/>
</dbReference>
<dbReference type="OrthoDB" id="1093305at2"/>
<gene>
    <name evidence="3" type="ORF">SAMN05444349_1156</name>
</gene>
<dbReference type="Pfam" id="PF18291">
    <property type="entry name" value="HU-HIG"/>
    <property type="match status" value="1"/>
</dbReference>
<dbReference type="AlphaFoldDB" id="A0A1M5ABZ3"/>
<evidence type="ECO:0000313" key="3">
    <source>
        <dbReference type="EMBL" id="SHF27793.1"/>
    </source>
</evidence>
<protein>
    <submittedName>
        <fullName evidence="3">DNA-binding protein, histone-like, putative</fullName>
    </submittedName>
</protein>
<dbReference type="NCBIfam" id="TIGR01201">
    <property type="entry name" value="HU_rel"/>
    <property type="match status" value="1"/>
</dbReference>
<evidence type="ECO:0000256" key="1">
    <source>
        <dbReference type="ARBA" id="ARBA00023125"/>
    </source>
</evidence>
<dbReference type="Proteomes" id="UP000184436">
    <property type="component" value="Unassembled WGS sequence"/>
</dbReference>
<evidence type="ECO:0000259" key="2">
    <source>
        <dbReference type="Pfam" id="PF18291"/>
    </source>
</evidence>
<reference evidence="3 4" key="1">
    <citation type="submission" date="2016-11" db="EMBL/GenBank/DDBJ databases">
        <authorList>
            <person name="Jaros S."/>
            <person name="Januszkiewicz K."/>
            <person name="Wedrychowicz H."/>
        </authorList>
    </citation>
    <scope>NUCLEOTIDE SEQUENCE [LARGE SCALE GENOMIC DNA]</scope>
    <source>
        <strain evidence="3 4">DSM 26883</strain>
    </source>
</reference>
<keyword evidence="4" id="KW-1185">Reference proteome</keyword>
<dbReference type="InterPro" id="IPR010992">
    <property type="entry name" value="IHF-like_DNA-bd_dom_sf"/>
</dbReference>